<evidence type="ECO:0000313" key="11">
    <source>
        <dbReference type="Proteomes" id="UP001595772"/>
    </source>
</evidence>
<comment type="pathway">
    <text evidence="2">Cell wall biogenesis; peptidoglycan biosynthesis.</text>
</comment>
<dbReference type="CDD" id="cd06576">
    <property type="entry name" value="PASTA_Pbp2x-like_1"/>
    <property type="match status" value="1"/>
</dbReference>
<keyword evidence="11" id="KW-1185">Reference proteome</keyword>
<evidence type="ECO:0000313" key="10">
    <source>
        <dbReference type="EMBL" id="MFC4023245.1"/>
    </source>
</evidence>
<evidence type="ECO:0000256" key="8">
    <source>
        <dbReference type="SAM" id="Phobius"/>
    </source>
</evidence>
<dbReference type="CDD" id="cd06575">
    <property type="entry name" value="PASTA_Pbp2x-like_2"/>
    <property type="match status" value="1"/>
</dbReference>
<comment type="subcellular location">
    <subcellularLocation>
        <location evidence="1">Membrane</location>
    </subcellularLocation>
</comment>
<dbReference type="EMBL" id="JBHSAO010000001">
    <property type="protein sequence ID" value="MFC4023245.1"/>
    <property type="molecule type" value="Genomic_DNA"/>
</dbReference>
<dbReference type="PROSITE" id="PS51178">
    <property type="entry name" value="PASTA"/>
    <property type="match status" value="1"/>
</dbReference>
<dbReference type="RefSeq" id="WP_379495714.1">
    <property type="nucleotide sequence ID" value="NZ_JBHSAO010000001.1"/>
</dbReference>
<evidence type="ECO:0000259" key="9">
    <source>
        <dbReference type="PROSITE" id="PS51178"/>
    </source>
</evidence>
<dbReference type="SUPFAM" id="SSF54184">
    <property type="entry name" value="Penicillin-binding protein 2x (pbp-2x), c-terminal domain"/>
    <property type="match status" value="2"/>
</dbReference>
<evidence type="ECO:0000256" key="7">
    <source>
        <dbReference type="SAM" id="MobiDB-lite"/>
    </source>
</evidence>
<dbReference type="SMART" id="SM00740">
    <property type="entry name" value="PASTA"/>
    <property type="match status" value="2"/>
</dbReference>
<dbReference type="Gene3D" id="3.40.710.10">
    <property type="entry name" value="DD-peptidase/beta-lactamase superfamily"/>
    <property type="match status" value="1"/>
</dbReference>
<dbReference type="SUPFAM" id="SSF56519">
    <property type="entry name" value="Penicillin binding protein dimerisation domain"/>
    <property type="match status" value="1"/>
</dbReference>
<feature type="region of interest" description="Disordered" evidence="7">
    <location>
        <begin position="714"/>
        <end position="748"/>
    </location>
</feature>
<keyword evidence="8" id="KW-0812">Transmembrane</keyword>
<evidence type="ECO:0000256" key="2">
    <source>
        <dbReference type="ARBA" id="ARBA00004752"/>
    </source>
</evidence>
<dbReference type="PANTHER" id="PTHR30627:SF26">
    <property type="entry name" value="PENICILLIN-BINDING PROTEIN 2B"/>
    <property type="match status" value="1"/>
</dbReference>
<dbReference type="InterPro" id="IPR005311">
    <property type="entry name" value="PBP_dimer"/>
</dbReference>
<reference evidence="11" key="1">
    <citation type="journal article" date="2019" name="Int. J. Syst. Evol. Microbiol.">
        <title>The Global Catalogue of Microorganisms (GCM) 10K type strain sequencing project: providing services to taxonomists for standard genome sequencing and annotation.</title>
        <authorList>
            <consortium name="The Broad Institute Genomics Platform"/>
            <consortium name="The Broad Institute Genome Sequencing Center for Infectious Disease"/>
            <person name="Wu L."/>
            <person name="Ma J."/>
        </authorList>
    </citation>
    <scope>NUCLEOTIDE SEQUENCE [LARGE SCALE GENOMIC DNA]</scope>
    <source>
        <strain evidence="11">IBRC-M 10703</strain>
    </source>
</reference>
<dbReference type="InterPro" id="IPR012338">
    <property type="entry name" value="Beta-lactam/transpept-like"/>
</dbReference>
<dbReference type="PANTHER" id="PTHR30627">
    <property type="entry name" value="PEPTIDOGLYCAN D,D-TRANSPEPTIDASE"/>
    <property type="match status" value="1"/>
</dbReference>
<evidence type="ECO:0000256" key="4">
    <source>
        <dbReference type="ARBA" id="ARBA00012448"/>
    </source>
</evidence>
<protein>
    <recommendedName>
        <fullName evidence="4">serine-type D-Ala-D-Ala carboxypeptidase</fullName>
        <ecNumber evidence="4">3.4.16.4</ecNumber>
    </recommendedName>
</protein>
<comment type="similarity">
    <text evidence="3">Belongs to the transpeptidase family.</text>
</comment>
<comment type="caution">
    <text evidence="10">The sequence shown here is derived from an EMBL/GenBank/DDBJ whole genome shotgun (WGS) entry which is preliminary data.</text>
</comment>
<dbReference type="Gene3D" id="3.90.1310.10">
    <property type="entry name" value="Penicillin-binding protein 2a (Domain 2)"/>
    <property type="match status" value="1"/>
</dbReference>
<feature type="domain" description="PASTA" evidence="9">
    <location>
        <begin position="605"/>
        <end position="665"/>
    </location>
</feature>
<gene>
    <name evidence="10" type="ORF">ACFOUV_05345</name>
</gene>
<dbReference type="InterPro" id="IPR005543">
    <property type="entry name" value="PASTA_dom"/>
</dbReference>
<dbReference type="Pfam" id="PF03793">
    <property type="entry name" value="PASTA"/>
    <property type="match status" value="2"/>
</dbReference>
<feature type="transmembrane region" description="Helical" evidence="8">
    <location>
        <begin position="12"/>
        <end position="31"/>
    </location>
</feature>
<feature type="compositionally biased region" description="Acidic residues" evidence="7">
    <location>
        <begin position="725"/>
        <end position="748"/>
    </location>
</feature>
<comment type="catalytic activity">
    <reaction evidence="6">
        <text>Preferential cleavage: (Ac)2-L-Lys-D-Ala-|-D-Ala. Also transpeptidation of peptidyl-alanyl moieties that are N-acyl substituents of D-alanine.</text>
        <dbReference type="EC" id="3.4.16.4"/>
    </reaction>
</comment>
<dbReference type="EC" id="3.4.16.4" evidence="4"/>
<dbReference type="InterPro" id="IPR001460">
    <property type="entry name" value="PCN-bd_Tpept"/>
</dbReference>
<dbReference type="InterPro" id="IPR050515">
    <property type="entry name" value="Beta-lactam/transpept"/>
</dbReference>
<dbReference type="Gene3D" id="3.30.70.2110">
    <property type="match status" value="1"/>
</dbReference>
<organism evidence="10 11">
    <name type="scientific">Oceanobacillus longus</name>
    <dbReference type="NCBI Taxonomy" id="930120"/>
    <lineage>
        <taxon>Bacteria</taxon>
        <taxon>Bacillati</taxon>
        <taxon>Bacillota</taxon>
        <taxon>Bacilli</taxon>
        <taxon>Bacillales</taxon>
        <taxon>Bacillaceae</taxon>
        <taxon>Oceanobacillus</taxon>
    </lineage>
</organism>
<accession>A0ABV8GXD3</accession>
<sequence>MKKNKTTHLMAGIYIIIFVAVFLVLTGRFMYIQATGEIDGVSLNEWADQKRTSSYSISAERGKIFDKNGMTLAYDRPTYRMYAILDEAYSEKSEEPLHVENPQKTAETLAPLLDVEVNEILEPLQNGMDSELFQVEFGKVGKELSQQKKDEISDLDIPGINFEEEAIRYYPNGMFASHIIGFARETEVETEEGYKNEIIGIAGMENEMNDLLSGKDGFISYQRDRYNNTLLDPSEVIQAPEDGDDVYLTIDQKIQTLLEDVLTQVDEEYEPSKMNAVVMDAKTGQVLAMSSRPSYDPNNPANVENWYNDIISNPFEPGSTVKMFTWAAAIEEGVYDGSEGFKSGSFQPNEQVKKIHDHNGGNGWGIISYDEGFQRSSNVAAAKLVWEKMGTETFLEYLQAFDFDEKTNIDLPGEVAGEILYNWPLEKITTSFGQGSTMTPIQQMKAATAIANDGQMMQPYVIDKIVDSSTGDIMEQKSPNVVGEPISKETSDQVLKLLESVVNGEHGTGKIYQLDDYSVGGKSGTAEIPNPEGGGYLNGRENYVFSFLGMAPIEDPELIMYVSVQQPKLKPTETGSVPLSFIFKNVVENGLHYLNIDPDKDEIETVEQITMPQVIGEKSTDVKEMLTEQDMKVSLIGNGEEIVSTSAIEGETVLPSDRIILVTDEPTMPNIIGWSLRDVMKLTDLMSFKIETFGNGYVITQSIEVDAPIKENDYLGIELSPPDESTNEDEENSEETEDTIDESSSETE</sequence>
<dbReference type="Pfam" id="PF00905">
    <property type="entry name" value="Transpeptidase"/>
    <property type="match status" value="1"/>
</dbReference>
<proteinExistence type="inferred from homology"/>
<keyword evidence="8" id="KW-1133">Transmembrane helix</keyword>
<evidence type="ECO:0000256" key="3">
    <source>
        <dbReference type="ARBA" id="ARBA00007171"/>
    </source>
</evidence>
<dbReference type="Pfam" id="PF03717">
    <property type="entry name" value="PBP_dimer"/>
    <property type="match status" value="1"/>
</dbReference>
<evidence type="ECO:0000256" key="6">
    <source>
        <dbReference type="ARBA" id="ARBA00034000"/>
    </source>
</evidence>
<dbReference type="Gene3D" id="2.20.70.70">
    <property type="match status" value="1"/>
</dbReference>
<keyword evidence="5 8" id="KW-0472">Membrane</keyword>
<evidence type="ECO:0000256" key="5">
    <source>
        <dbReference type="ARBA" id="ARBA00023136"/>
    </source>
</evidence>
<dbReference type="Proteomes" id="UP001595772">
    <property type="component" value="Unassembled WGS sequence"/>
</dbReference>
<dbReference type="SUPFAM" id="SSF56601">
    <property type="entry name" value="beta-lactamase/transpeptidase-like"/>
    <property type="match status" value="1"/>
</dbReference>
<evidence type="ECO:0000256" key="1">
    <source>
        <dbReference type="ARBA" id="ARBA00004370"/>
    </source>
</evidence>
<dbReference type="InterPro" id="IPR036138">
    <property type="entry name" value="PBP_dimer_sf"/>
</dbReference>
<name>A0ABV8GXD3_9BACI</name>